<dbReference type="OrthoDB" id="10406831at2759"/>
<name>A0A813XUQ6_9BILA</name>
<dbReference type="EMBL" id="CAJNOC010001614">
    <property type="protein sequence ID" value="CAF0878633.1"/>
    <property type="molecule type" value="Genomic_DNA"/>
</dbReference>
<dbReference type="AlphaFoldDB" id="A0A813XUQ6"/>
<accession>A0A813XUQ6</accession>
<sequence length="663" mass="79023">MNSQLKSKVVIVSHEKKRLLDQYNQKIEFLKNFLNSIESISQIEHNEETQNLLTKCSKDLNYLLENEYFHLNYISNPLIKHFTLRIIETYIKYELNYQKRLEIFKIIENLMEWEVNLSEVSYCSNSQYDYEDFFIRLIPHIKSILFEKNKTDINNNNLLALNTSENVISLMIYTCNPQSIIPFIKTITYMFLCVRYSSLIKYEFIQEALEFLLNNMLISPLLSSELALAIAVNICNFKREKDLELERVISEETKLIIHDQCSSRTIYLMELNVRNDSCRDLLKKALNIYCEYINPHVDELSLTHEMLSVDSENGYEDSIVFKWRQLLYKIVISIVKILRGDFEDENHVVDIELVIYFYELLKANLESLTYEDSLSIAQKLMDIIVKISDWSRRSKKHFHNHQFYHLKSLSFELTIKFITILKHDFCKTHWLTFQDLWIKSIYDWDMLSFKAISAFCHSNIDIEYFSYKKILAKGINDAWNLNSNQKCKCKKLKDKDPKEFMNSEIINSIVDLTLAYDSAICSDKNYLNDFLEEIMPLLSIYLNLFKAIDTKKRLIMFNIFYTKLFKVTSTALKNFSLWKNHFFNVVYILNKMCENGFEFEYDDEVYQTTLENIKSLVSLVGIEEEVQIYRPFFESVLIFIYNNSNLIQMNKMYQDIFSLYYKK</sequence>
<comment type="caution">
    <text evidence="1">The sequence shown here is derived from an EMBL/GenBank/DDBJ whole genome shotgun (WGS) entry which is preliminary data.</text>
</comment>
<keyword evidence="2" id="KW-1185">Reference proteome</keyword>
<proteinExistence type="predicted"/>
<evidence type="ECO:0000313" key="1">
    <source>
        <dbReference type="EMBL" id="CAF0878633.1"/>
    </source>
</evidence>
<dbReference type="Proteomes" id="UP000663879">
    <property type="component" value="Unassembled WGS sequence"/>
</dbReference>
<protein>
    <submittedName>
        <fullName evidence="1">Uncharacterized protein</fullName>
    </submittedName>
</protein>
<organism evidence="1 2">
    <name type="scientific">Brachionus calyciflorus</name>
    <dbReference type="NCBI Taxonomy" id="104777"/>
    <lineage>
        <taxon>Eukaryota</taxon>
        <taxon>Metazoa</taxon>
        <taxon>Spiralia</taxon>
        <taxon>Gnathifera</taxon>
        <taxon>Rotifera</taxon>
        <taxon>Eurotatoria</taxon>
        <taxon>Monogononta</taxon>
        <taxon>Pseudotrocha</taxon>
        <taxon>Ploima</taxon>
        <taxon>Brachionidae</taxon>
        <taxon>Brachionus</taxon>
    </lineage>
</organism>
<gene>
    <name evidence="1" type="ORF">OXX778_LOCUS10300</name>
</gene>
<reference evidence="1" key="1">
    <citation type="submission" date="2021-02" db="EMBL/GenBank/DDBJ databases">
        <authorList>
            <person name="Nowell W R."/>
        </authorList>
    </citation>
    <scope>NUCLEOTIDE SEQUENCE</scope>
    <source>
        <strain evidence="1">Ploen Becks lab</strain>
    </source>
</reference>
<evidence type="ECO:0000313" key="2">
    <source>
        <dbReference type="Proteomes" id="UP000663879"/>
    </source>
</evidence>